<keyword evidence="2" id="KW-1185">Reference proteome</keyword>
<reference evidence="2" key="1">
    <citation type="journal article" date="2024" name="Front. Bioeng. Biotechnol.">
        <title>Genome-scale model development and genomic sequencing of the oleaginous clade Lipomyces.</title>
        <authorList>
            <person name="Czajka J.J."/>
            <person name="Han Y."/>
            <person name="Kim J."/>
            <person name="Mondo S.J."/>
            <person name="Hofstad B.A."/>
            <person name="Robles A."/>
            <person name="Haridas S."/>
            <person name="Riley R."/>
            <person name="LaButti K."/>
            <person name="Pangilinan J."/>
            <person name="Andreopoulos W."/>
            <person name="Lipzen A."/>
            <person name="Yan J."/>
            <person name="Wang M."/>
            <person name="Ng V."/>
            <person name="Grigoriev I.V."/>
            <person name="Spatafora J.W."/>
            <person name="Magnuson J.K."/>
            <person name="Baker S.E."/>
            <person name="Pomraning K.R."/>
        </authorList>
    </citation>
    <scope>NUCLEOTIDE SEQUENCE [LARGE SCALE GENOMIC DNA]</scope>
    <source>
        <strain evidence="2">CBS 7786</strain>
    </source>
</reference>
<evidence type="ECO:0000313" key="1">
    <source>
        <dbReference type="EMBL" id="KAK9235351.1"/>
    </source>
</evidence>
<feature type="non-terminal residue" evidence="1">
    <location>
        <position position="1"/>
    </location>
</feature>
<gene>
    <name evidence="1" type="ORF">V1525DRAFT_273635</name>
</gene>
<name>A0ACC3SUQ1_LIPKO</name>
<evidence type="ECO:0000313" key="2">
    <source>
        <dbReference type="Proteomes" id="UP001433508"/>
    </source>
</evidence>
<organism evidence="1 2">
    <name type="scientific">Lipomyces kononenkoae</name>
    <name type="common">Yeast</name>
    <dbReference type="NCBI Taxonomy" id="34357"/>
    <lineage>
        <taxon>Eukaryota</taxon>
        <taxon>Fungi</taxon>
        <taxon>Dikarya</taxon>
        <taxon>Ascomycota</taxon>
        <taxon>Saccharomycotina</taxon>
        <taxon>Lipomycetes</taxon>
        <taxon>Lipomycetales</taxon>
        <taxon>Lipomycetaceae</taxon>
        <taxon>Lipomyces</taxon>
    </lineage>
</organism>
<comment type="caution">
    <text evidence="1">The sequence shown here is derived from an EMBL/GenBank/DDBJ whole genome shotgun (WGS) entry which is preliminary data.</text>
</comment>
<dbReference type="Proteomes" id="UP001433508">
    <property type="component" value="Unassembled WGS sequence"/>
</dbReference>
<sequence length="72" mass="8221">FDVVKGEGVVTGRKKWAVRVVLGSDCLHYAKTRREEELKLLDIWESVTISTDGRKYVPRSDIQKFIALEGVE</sequence>
<dbReference type="EMBL" id="MU971420">
    <property type="protein sequence ID" value="KAK9235351.1"/>
    <property type="molecule type" value="Genomic_DNA"/>
</dbReference>
<proteinExistence type="predicted"/>
<accession>A0ACC3SUQ1</accession>
<protein>
    <submittedName>
        <fullName evidence="1">Uncharacterized protein</fullName>
    </submittedName>
</protein>